<dbReference type="CDD" id="cd08420">
    <property type="entry name" value="PBP2_CysL_like"/>
    <property type="match status" value="1"/>
</dbReference>
<dbReference type="STRING" id="889306.KP78_08690"/>
<reference evidence="6 7" key="1">
    <citation type="submission" date="2015-01" db="EMBL/GenBank/DDBJ databases">
        <title>Genome sequencing of Jeotgalibacillus soli.</title>
        <authorList>
            <person name="Goh K.M."/>
            <person name="Chan K.-G."/>
            <person name="Yaakop A.S."/>
            <person name="Ee R."/>
            <person name="Gan H.M."/>
            <person name="Chan C.S."/>
        </authorList>
    </citation>
    <scope>NUCLEOTIDE SEQUENCE [LARGE SCALE GENOMIC DNA]</scope>
    <source>
        <strain evidence="6 7">P9</strain>
    </source>
</reference>
<dbReference type="GO" id="GO:0000976">
    <property type="term" value="F:transcription cis-regulatory region binding"/>
    <property type="evidence" value="ECO:0007669"/>
    <property type="project" value="TreeGrafter"/>
</dbReference>
<dbReference type="InterPro" id="IPR036390">
    <property type="entry name" value="WH_DNA-bd_sf"/>
</dbReference>
<dbReference type="AlphaFoldDB" id="A0A0C2VYA8"/>
<keyword evidence="4" id="KW-0804">Transcription</keyword>
<dbReference type="PROSITE" id="PS50931">
    <property type="entry name" value="HTH_LYSR"/>
    <property type="match status" value="1"/>
</dbReference>
<dbReference type="SUPFAM" id="SSF46785">
    <property type="entry name" value="Winged helix' DNA-binding domain"/>
    <property type="match status" value="1"/>
</dbReference>
<dbReference type="PANTHER" id="PTHR30126:SF39">
    <property type="entry name" value="HTH-TYPE TRANSCRIPTIONAL REGULATOR CYSL"/>
    <property type="match status" value="1"/>
</dbReference>
<dbReference type="InterPro" id="IPR005119">
    <property type="entry name" value="LysR_subst-bd"/>
</dbReference>
<evidence type="ECO:0000256" key="2">
    <source>
        <dbReference type="ARBA" id="ARBA00023015"/>
    </source>
</evidence>
<name>A0A0C2VYA8_9BACL</name>
<keyword evidence="2" id="KW-0805">Transcription regulation</keyword>
<dbReference type="FunFam" id="1.10.10.10:FF:000001">
    <property type="entry name" value="LysR family transcriptional regulator"/>
    <property type="match status" value="1"/>
</dbReference>
<feature type="domain" description="HTH lysR-type" evidence="5">
    <location>
        <begin position="1"/>
        <end position="58"/>
    </location>
</feature>
<accession>A0A0C2VYA8</accession>
<evidence type="ECO:0000313" key="7">
    <source>
        <dbReference type="Proteomes" id="UP000031938"/>
    </source>
</evidence>
<dbReference type="PANTHER" id="PTHR30126">
    <property type="entry name" value="HTH-TYPE TRANSCRIPTIONAL REGULATOR"/>
    <property type="match status" value="1"/>
</dbReference>
<proteinExistence type="inferred from homology"/>
<evidence type="ECO:0000256" key="3">
    <source>
        <dbReference type="ARBA" id="ARBA00023125"/>
    </source>
</evidence>
<evidence type="ECO:0000256" key="4">
    <source>
        <dbReference type="ARBA" id="ARBA00023163"/>
    </source>
</evidence>
<keyword evidence="3" id="KW-0238">DNA-binding</keyword>
<dbReference type="Gene3D" id="3.40.190.290">
    <property type="match status" value="1"/>
</dbReference>
<dbReference type="Pfam" id="PF00126">
    <property type="entry name" value="HTH_1"/>
    <property type="match status" value="1"/>
</dbReference>
<dbReference type="PRINTS" id="PR00039">
    <property type="entry name" value="HTHLYSR"/>
</dbReference>
<evidence type="ECO:0000256" key="1">
    <source>
        <dbReference type="ARBA" id="ARBA00009437"/>
    </source>
</evidence>
<organism evidence="6 7">
    <name type="scientific">Jeotgalibacillus soli</name>
    <dbReference type="NCBI Taxonomy" id="889306"/>
    <lineage>
        <taxon>Bacteria</taxon>
        <taxon>Bacillati</taxon>
        <taxon>Bacillota</taxon>
        <taxon>Bacilli</taxon>
        <taxon>Bacillales</taxon>
        <taxon>Caryophanaceae</taxon>
        <taxon>Jeotgalibacillus</taxon>
    </lineage>
</organism>
<dbReference type="SUPFAM" id="SSF53850">
    <property type="entry name" value="Periplasmic binding protein-like II"/>
    <property type="match status" value="1"/>
</dbReference>
<protein>
    <recommendedName>
        <fullName evidence="5">HTH lysR-type domain-containing protein</fullName>
    </recommendedName>
</protein>
<dbReference type="InterPro" id="IPR000847">
    <property type="entry name" value="LysR_HTH_N"/>
</dbReference>
<gene>
    <name evidence="6" type="ORF">KP78_08690</name>
</gene>
<dbReference type="RefSeq" id="WP_052474545.1">
    <property type="nucleotide sequence ID" value="NZ_JXRP01000009.1"/>
</dbReference>
<dbReference type="OrthoDB" id="9785745at2"/>
<dbReference type="GO" id="GO:0003700">
    <property type="term" value="F:DNA-binding transcription factor activity"/>
    <property type="evidence" value="ECO:0007669"/>
    <property type="project" value="InterPro"/>
</dbReference>
<keyword evidence="7" id="KW-1185">Reference proteome</keyword>
<evidence type="ECO:0000259" key="5">
    <source>
        <dbReference type="PROSITE" id="PS50931"/>
    </source>
</evidence>
<dbReference type="Pfam" id="PF03466">
    <property type="entry name" value="LysR_substrate"/>
    <property type="match status" value="1"/>
</dbReference>
<sequence>MNIENMRSFCLVVENGSVSQAARLSFISQPAVTRQVKQMEDEYGALLFERKDGKLELTAAGKTVYDFARNIVDEYDLSQEAVQELIGKESSALVIGASLTIGEYLMPTILGSYKKKEPDITIHVSILNTPAILEQLNQREIDLALVEGQVPDGDYRIYEFAKDELTLVTHPRHPFVKRESVTLDDVAKEVLICREANSGTRFQVERELERVGGLKEQSILEMGTTQAIKNAVEEGLGVSILPALAVAKECHLGSLKRVKLEGFHVERFFKMVQKPRRFDKKSVRAFVDWMEEKKEWHYEPSFLRKGY</sequence>
<evidence type="ECO:0000313" key="6">
    <source>
        <dbReference type="EMBL" id="KIL49401.1"/>
    </source>
</evidence>
<dbReference type="EMBL" id="JXRP01000009">
    <property type="protein sequence ID" value="KIL49401.1"/>
    <property type="molecule type" value="Genomic_DNA"/>
</dbReference>
<dbReference type="Gene3D" id="1.10.10.10">
    <property type="entry name" value="Winged helix-like DNA-binding domain superfamily/Winged helix DNA-binding domain"/>
    <property type="match status" value="1"/>
</dbReference>
<dbReference type="Proteomes" id="UP000031938">
    <property type="component" value="Unassembled WGS sequence"/>
</dbReference>
<comment type="similarity">
    <text evidence="1">Belongs to the LysR transcriptional regulatory family.</text>
</comment>
<comment type="caution">
    <text evidence="6">The sequence shown here is derived from an EMBL/GenBank/DDBJ whole genome shotgun (WGS) entry which is preliminary data.</text>
</comment>
<dbReference type="PATRIC" id="fig|889306.3.peg.872"/>
<dbReference type="InterPro" id="IPR036388">
    <property type="entry name" value="WH-like_DNA-bd_sf"/>
</dbReference>